<protein>
    <submittedName>
        <fullName evidence="1">Uncharacterized protein</fullName>
    </submittedName>
</protein>
<dbReference type="EMBL" id="CAKLBY020000092">
    <property type="protein sequence ID" value="CAK7925866.1"/>
    <property type="molecule type" value="Genomic_DNA"/>
</dbReference>
<dbReference type="AlphaFoldDB" id="A0AAV1TTZ7"/>
<comment type="caution">
    <text evidence="1">The sequence shown here is derived from an EMBL/GenBank/DDBJ whole genome shotgun (WGS) entry which is preliminary data.</text>
</comment>
<accession>A0AAV1TTZ7</accession>
<sequence>MSGNIICPSGMPVSWTSKKQSGVSLLTMEADIVATSEQARVLLGIMEMLNSSVSRERCR</sequence>
<proteinExistence type="predicted"/>
<reference evidence="1" key="1">
    <citation type="submission" date="2024-01" db="EMBL/GenBank/DDBJ databases">
        <authorList>
            <person name="Webb A."/>
        </authorList>
    </citation>
    <scope>NUCLEOTIDE SEQUENCE</scope>
    <source>
        <strain evidence="1">Pm1</strain>
    </source>
</reference>
<evidence type="ECO:0000313" key="1">
    <source>
        <dbReference type="EMBL" id="CAK7925866.1"/>
    </source>
</evidence>
<evidence type="ECO:0000313" key="2">
    <source>
        <dbReference type="Proteomes" id="UP001162060"/>
    </source>
</evidence>
<dbReference type="Proteomes" id="UP001162060">
    <property type="component" value="Unassembled WGS sequence"/>
</dbReference>
<gene>
    <name evidence="1" type="ORF">PM001_LOCUS11016</name>
</gene>
<name>A0AAV1TTZ7_9STRA</name>
<organism evidence="1 2">
    <name type="scientific">Peronospora matthiolae</name>
    <dbReference type="NCBI Taxonomy" id="2874970"/>
    <lineage>
        <taxon>Eukaryota</taxon>
        <taxon>Sar</taxon>
        <taxon>Stramenopiles</taxon>
        <taxon>Oomycota</taxon>
        <taxon>Peronosporomycetes</taxon>
        <taxon>Peronosporales</taxon>
        <taxon>Peronosporaceae</taxon>
        <taxon>Peronospora</taxon>
    </lineage>
</organism>